<comment type="caution">
    <text evidence="8">The sequence shown here is derived from an EMBL/GenBank/DDBJ whole genome shotgun (WGS) entry which is preliminary data.</text>
</comment>
<dbReference type="Gene3D" id="3.90.79.10">
    <property type="entry name" value="Nucleoside Triphosphate Pyrophosphohydrolase"/>
    <property type="match status" value="1"/>
</dbReference>
<reference evidence="8 9" key="1">
    <citation type="submission" date="2018-07" db="EMBL/GenBank/DDBJ databases">
        <title>Bacillus sp. YLB-04 draft genome sequence.</title>
        <authorList>
            <person name="Yu L."/>
            <person name="Tang X."/>
        </authorList>
    </citation>
    <scope>NUCLEOTIDE SEQUENCE [LARGE SCALE GENOMIC DNA]</scope>
    <source>
        <strain evidence="8 9">YLB-04</strain>
    </source>
</reference>
<comment type="cofactor">
    <cofactor evidence="1">
        <name>Mn(2+)</name>
        <dbReference type="ChEBI" id="CHEBI:29035"/>
    </cofactor>
</comment>
<sequence length="211" mass="23953">MTPNAISEKLKRHKPKILGSEDYSKYAVLLPLIETADGVAVMFEVRSMKLRRQPGEICFPGGRVDPGDKDEKEAAIRETVEELGVMPESIKGVQPLDYLISPFGMIIYPFAGFIQDAGQIRPSEAEVGEVFTVPLDFFMAAEPDVYHVHFKPEPAENFPFDWVPGGKNYNWRARQMEEYFYHYEGRIIWGLTARILAHFVAIIKEDGLDKA</sequence>
<accession>A0A3D8GW92</accession>
<name>A0A3D8GW92_9BACI</name>
<dbReference type="Proteomes" id="UP000257144">
    <property type="component" value="Unassembled WGS sequence"/>
</dbReference>
<evidence type="ECO:0000256" key="3">
    <source>
        <dbReference type="ARBA" id="ARBA00022723"/>
    </source>
</evidence>
<dbReference type="InterPro" id="IPR000086">
    <property type="entry name" value="NUDIX_hydrolase_dom"/>
</dbReference>
<evidence type="ECO:0000259" key="7">
    <source>
        <dbReference type="PROSITE" id="PS51462"/>
    </source>
</evidence>
<dbReference type="GO" id="GO:0046872">
    <property type="term" value="F:metal ion binding"/>
    <property type="evidence" value="ECO:0007669"/>
    <property type="project" value="UniProtKB-KW"/>
</dbReference>
<keyword evidence="3" id="KW-0479">Metal-binding</keyword>
<proteinExistence type="predicted"/>
<dbReference type="PANTHER" id="PTHR12992">
    <property type="entry name" value="NUDIX HYDROLASE"/>
    <property type="match status" value="1"/>
</dbReference>
<evidence type="ECO:0000256" key="2">
    <source>
        <dbReference type="ARBA" id="ARBA00001946"/>
    </source>
</evidence>
<gene>
    <name evidence="8" type="ORF">DRW41_03465</name>
</gene>
<keyword evidence="5" id="KW-0460">Magnesium</keyword>
<dbReference type="EMBL" id="QNQT01000001">
    <property type="protein sequence ID" value="RDU38632.1"/>
    <property type="molecule type" value="Genomic_DNA"/>
</dbReference>
<feature type="domain" description="Nudix hydrolase" evidence="7">
    <location>
        <begin position="23"/>
        <end position="156"/>
    </location>
</feature>
<evidence type="ECO:0000313" key="8">
    <source>
        <dbReference type="EMBL" id="RDU38632.1"/>
    </source>
</evidence>
<dbReference type="RefSeq" id="WP_115450549.1">
    <property type="nucleotide sequence ID" value="NZ_QNQT01000001.1"/>
</dbReference>
<dbReference type="SUPFAM" id="SSF55811">
    <property type="entry name" value="Nudix"/>
    <property type="match status" value="1"/>
</dbReference>
<dbReference type="PROSITE" id="PS51462">
    <property type="entry name" value="NUDIX"/>
    <property type="match status" value="1"/>
</dbReference>
<dbReference type="Pfam" id="PF00293">
    <property type="entry name" value="NUDIX"/>
    <property type="match status" value="1"/>
</dbReference>
<keyword evidence="9" id="KW-1185">Reference proteome</keyword>
<dbReference type="CDD" id="cd03426">
    <property type="entry name" value="NUDIX_CoAse_Nudt7"/>
    <property type="match status" value="1"/>
</dbReference>
<evidence type="ECO:0000313" key="9">
    <source>
        <dbReference type="Proteomes" id="UP000257144"/>
    </source>
</evidence>
<comment type="cofactor">
    <cofactor evidence="2">
        <name>Mg(2+)</name>
        <dbReference type="ChEBI" id="CHEBI:18420"/>
    </cofactor>
</comment>
<evidence type="ECO:0000256" key="6">
    <source>
        <dbReference type="ARBA" id="ARBA00023211"/>
    </source>
</evidence>
<dbReference type="InterPro" id="IPR015797">
    <property type="entry name" value="NUDIX_hydrolase-like_dom_sf"/>
</dbReference>
<dbReference type="OrthoDB" id="9802805at2"/>
<protein>
    <submittedName>
        <fullName evidence="8">Coenzyme A pyrophosphatase</fullName>
    </submittedName>
</protein>
<keyword evidence="4" id="KW-0378">Hydrolase</keyword>
<dbReference type="GO" id="GO:0010945">
    <property type="term" value="F:coenzyme A diphosphatase activity"/>
    <property type="evidence" value="ECO:0007669"/>
    <property type="project" value="InterPro"/>
</dbReference>
<keyword evidence="6" id="KW-0464">Manganese</keyword>
<evidence type="ECO:0000256" key="4">
    <source>
        <dbReference type="ARBA" id="ARBA00022801"/>
    </source>
</evidence>
<dbReference type="InterPro" id="IPR045121">
    <property type="entry name" value="CoAse"/>
</dbReference>
<evidence type="ECO:0000256" key="1">
    <source>
        <dbReference type="ARBA" id="ARBA00001936"/>
    </source>
</evidence>
<dbReference type="AlphaFoldDB" id="A0A3D8GW92"/>
<evidence type="ECO:0000256" key="5">
    <source>
        <dbReference type="ARBA" id="ARBA00022842"/>
    </source>
</evidence>
<organism evidence="8 9">
    <name type="scientific">Neobacillus piezotolerans</name>
    <dbReference type="NCBI Taxonomy" id="2259171"/>
    <lineage>
        <taxon>Bacteria</taxon>
        <taxon>Bacillati</taxon>
        <taxon>Bacillota</taxon>
        <taxon>Bacilli</taxon>
        <taxon>Bacillales</taxon>
        <taxon>Bacillaceae</taxon>
        <taxon>Neobacillus</taxon>
    </lineage>
</organism>
<dbReference type="PANTHER" id="PTHR12992:SF11">
    <property type="entry name" value="MITOCHONDRIAL COENZYME A DIPHOSPHATASE NUDT8"/>
    <property type="match status" value="1"/>
</dbReference>